<dbReference type="InterPro" id="IPR020841">
    <property type="entry name" value="PKS_Beta-ketoAc_synthase_dom"/>
</dbReference>
<dbReference type="InterPro" id="IPR020806">
    <property type="entry name" value="PKS_PP-bd"/>
</dbReference>
<feature type="domain" description="Carrier" evidence="14">
    <location>
        <begin position="989"/>
        <end position="1066"/>
    </location>
</feature>
<feature type="region of interest" description="Disordered" evidence="13">
    <location>
        <begin position="541"/>
        <end position="567"/>
    </location>
</feature>
<dbReference type="CDD" id="cd00833">
    <property type="entry name" value="PKS"/>
    <property type="match status" value="2"/>
</dbReference>
<dbReference type="InterPro" id="IPR013968">
    <property type="entry name" value="PKS_KR"/>
</dbReference>
<dbReference type="InterPro" id="IPR057326">
    <property type="entry name" value="KR_dom"/>
</dbReference>
<dbReference type="PROSITE" id="PS00012">
    <property type="entry name" value="PHOSPHOPANTETHEINE"/>
    <property type="match status" value="2"/>
</dbReference>
<feature type="compositionally biased region" description="Basic and acidic residues" evidence="13">
    <location>
        <begin position="543"/>
        <end position="552"/>
    </location>
</feature>
<dbReference type="InterPro" id="IPR032821">
    <property type="entry name" value="PKS_assoc"/>
</dbReference>
<evidence type="ECO:0000256" key="2">
    <source>
        <dbReference type="ARBA" id="ARBA00022553"/>
    </source>
</evidence>
<dbReference type="InterPro" id="IPR020807">
    <property type="entry name" value="PKS_DH"/>
</dbReference>
<evidence type="ECO:0000256" key="9">
    <source>
        <dbReference type="ARBA" id="ARBA00060622"/>
    </source>
</evidence>
<comment type="function">
    <text evidence="8">Involved in the biosynthesis of antibiotic erythromycin via the biosynthesis of its aglycone precursor, 6-deoxyerythronolide B (6-dEB).</text>
</comment>
<dbReference type="EMBL" id="RJKM01000001">
    <property type="protein sequence ID" value="ROP35862.1"/>
    <property type="molecule type" value="Genomic_DNA"/>
</dbReference>
<feature type="compositionally biased region" description="Basic and acidic residues" evidence="13">
    <location>
        <begin position="123"/>
        <end position="135"/>
    </location>
</feature>
<dbReference type="PROSITE" id="PS52004">
    <property type="entry name" value="KS3_2"/>
    <property type="match status" value="2"/>
</dbReference>
<feature type="domain" description="PKS/mFAS DH" evidence="16">
    <location>
        <begin position="1929"/>
        <end position="2198"/>
    </location>
</feature>
<dbReference type="InterPro" id="IPR042104">
    <property type="entry name" value="PKS_dehydratase_sf"/>
</dbReference>
<gene>
    <name evidence="17" type="ORF">EDD40_1118</name>
</gene>
<dbReference type="InterPro" id="IPR018201">
    <property type="entry name" value="Ketoacyl_synth_AS"/>
</dbReference>
<dbReference type="Gene3D" id="3.40.366.10">
    <property type="entry name" value="Malonyl-Coenzyme A Acyl Carrier Protein, domain 2"/>
    <property type="match status" value="2"/>
</dbReference>
<feature type="region of interest" description="Disordered" evidence="13">
    <location>
        <begin position="115"/>
        <end position="225"/>
    </location>
</feature>
<dbReference type="SUPFAM" id="SSF55048">
    <property type="entry name" value="Probable ACP-binding domain of malonyl-CoA ACP transacylase"/>
    <property type="match status" value="2"/>
</dbReference>
<evidence type="ECO:0000259" key="16">
    <source>
        <dbReference type="PROSITE" id="PS52019"/>
    </source>
</evidence>
<dbReference type="CDD" id="cd08956">
    <property type="entry name" value="KR_3_FAS_SDR_x"/>
    <property type="match status" value="1"/>
</dbReference>
<evidence type="ECO:0000259" key="14">
    <source>
        <dbReference type="PROSITE" id="PS50075"/>
    </source>
</evidence>
<dbReference type="PANTHER" id="PTHR43775:SF51">
    <property type="entry name" value="INACTIVE PHENOLPHTHIOCEROL SYNTHESIS POLYKETIDE SYNTHASE TYPE I PKS1-RELATED"/>
    <property type="match status" value="1"/>
</dbReference>
<dbReference type="InterPro" id="IPR036736">
    <property type="entry name" value="ACP-like_sf"/>
</dbReference>
<comment type="subunit">
    <text evidence="10">Homodimer. Erythronolide synthase is composed of EryAI, EryAII and EryAIII multimodular (2 modules) polypeptides each coding for a functional synthase subunit which participates in 2 of the six FAS-like elongation steps required for formation of the polyketide. Module 1, 2, 3, 4, 5, and 6 participating in biosynthesis steps 1, 2, 3, 4, 5, and 6, respectively.</text>
</comment>
<dbReference type="PROSITE" id="PS50075">
    <property type="entry name" value="CARRIER"/>
    <property type="match status" value="2"/>
</dbReference>
<dbReference type="SMART" id="SM00823">
    <property type="entry name" value="PKS_PP"/>
    <property type="match status" value="2"/>
</dbReference>
<dbReference type="SMART" id="SM00822">
    <property type="entry name" value="PKS_KR"/>
    <property type="match status" value="1"/>
</dbReference>
<dbReference type="PANTHER" id="PTHR43775">
    <property type="entry name" value="FATTY ACID SYNTHASE"/>
    <property type="match status" value="1"/>
</dbReference>
<evidence type="ECO:0000313" key="18">
    <source>
        <dbReference type="Proteomes" id="UP000268727"/>
    </source>
</evidence>
<accession>A0A3N1H0R9</accession>
<dbReference type="InterPro" id="IPR055123">
    <property type="entry name" value="SpnB-like_Rossmann"/>
</dbReference>
<dbReference type="SUPFAM" id="SSF52151">
    <property type="entry name" value="FabD/lysophospholipase-like"/>
    <property type="match status" value="2"/>
</dbReference>
<reference evidence="17 18" key="1">
    <citation type="submission" date="2018-11" db="EMBL/GenBank/DDBJ databases">
        <title>Sequencing the genomes of 1000 actinobacteria strains.</title>
        <authorList>
            <person name="Klenk H.-P."/>
        </authorList>
    </citation>
    <scope>NUCLEOTIDE SEQUENCE [LARGE SCALE GENOMIC DNA]</scope>
    <source>
        <strain evidence="17 18">DSM 44231</strain>
    </source>
</reference>
<keyword evidence="5" id="KW-0511">Multifunctional enzyme</keyword>
<feature type="domain" description="Ketosynthase family 3 (KS3)" evidence="15">
    <location>
        <begin position="24"/>
        <end position="533"/>
    </location>
</feature>
<dbReference type="Pfam" id="PF21089">
    <property type="entry name" value="PKS_DH_N"/>
    <property type="match status" value="1"/>
</dbReference>
<protein>
    <recommendedName>
        <fullName evidence="11">6-deoxyerythronolide-B synthase</fullName>
        <ecNumber evidence="11">2.3.1.94</ecNumber>
    </recommendedName>
</protein>
<dbReference type="InterPro" id="IPR050091">
    <property type="entry name" value="PKS_NRPS_Biosynth_Enz"/>
</dbReference>
<feature type="domain" description="Carrier" evidence="14">
    <location>
        <begin position="2617"/>
        <end position="2695"/>
    </location>
</feature>
<keyword evidence="18" id="KW-1185">Reference proteome</keyword>
<dbReference type="GO" id="GO:0006633">
    <property type="term" value="P:fatty acid biosynthetic process"/>
    <property type="evidence" value="ECO:0007669"/>
    <property type="project" value="InterPro"/>
</dbReference>
<comment type="pathway">
    <text evidence="9">Antibiotic biosynthesis; erythromycin biosynthesis.</text>
</comment>
<dbReference type="InterPro" id="IPR001227">
    <property type="entry name" value="Ac_transferase_dom_sf"/>
</dbReference>
<keyword evidence="6" id="KW-0012">Acyltransferase</keyword>
<dbReference type="InterPro" id="IPR049900">
    <property type="entry name" value="PKS_mFAS_DH"/>
</dbReference>
<feature type="region of interest" description="Disordered" evidence="13">
    <location>
        <begin position="1"/>
        <end position="22"/>
    </location>
</feature>
<feature type="active site" description="Proton donor; for dehydratase activity" evidence="12">
    <location>
        <position position="2120"/>
    </location>
</feature>
<evidence type="ECO:0000256" key="7">
    <source>
        <dbReference type="ARBA" id="ARBA00052442"/>
    </source>
</evidence>
<evidence type="ECO:0000256" key="1">
    <source>
        <dbReference type="ARBA" id="ARBA00022450"/>
    </source>
</evidence>
<feature type="compositionally biased region" description="Gly residues" evidence="13">
    <location>
        <begin position="178"/>
        <end position="190"/>
    </location>
</feature>
<feature type="active site" description="Proton acceptor; for dehydratase activity" evidence="12">
    <location>
        <position position="1961"/>
    </location>
</feature>
<dbReference type="Pfam" id="PF08659">
    <property type="entry name" value="KR"/>
    <property type="match status" value="1"/>
</dbReference>
<keyword evidence="4" id="KW-0677">Repeat</keyword>
<dbReference type="Pfam" id="PF00698">
    <property type="entry name" value="Acyl_transf_1"/>
    <property type="match status" value="2"/>
</dbReference>
<comment type="catalytic activity">
    <reaction evidence="7">
        <text>6 (S)-methylmalonyl-CoA + propanoyl-CoA + 6 NADPH + 12 H(+) = 6-deoxyerythronolide B + 6 CO2 + 6 NADP(+) + 7 CoA + H2O</text>
        <dbReference type="Rhea" id="RHEA:23068"/>
        <dbReference type="ChEBI" id="CHEBI:15377"/>
        <dbReference type="ChEBI" id="CHEBI:15378"/>
        <dbReference type="ChEBI" id="CHEBI:16089"/>
        <dbReference type="ChEBI" id="CHEBI:16526"/>
        <dbReference type="ChEBI" id="CHEBI:57287"/>
        <dbReference type="ChEBI" id="CHEBI:57327"/>
        <dbReference type="ChEBI" id="CHEBI:57392"/>
        <dbReference type="ChEBI" id="CHEBI:57783"/>
        <dbReference type="ChEBI" id="CHEBI:58349"/>
        <dbReference type="EC" id="2.3.1.94"/>
    </reaction>
</comment>
<dbReference type="SUPFAM" id="SSF53901">
    <property type="entry name" value="Thiolase-like"/>
    <property type="match status" value="2"/>
</dbReference>
<dbReference type="SMART" id="SM00827">
    <property type="entry name" value="PKS_AT"/>
    <property type="match status" value="2"/>
</dbReference>
<dbReference type="PROSITE" id="PS00606">
    <property type="entry name" value="KS3_1"/>
    <property type="match status" value="1"/>
</dbReference>
<dbReference type="Pfam" id="PF22953">
    <property type="entry name" value="SpnB_Rossmann"/>
    <property type="match status" value="1"/>
</dbReference>
<evidence type="ECO:0000256" key="11">
    <source>
        <dbReference type="ARBA" id="ARBA00066981"/>
    </source>
</evidence>
<evidence type="ECO:0000256" key="4">
    <source>
        <dbReference type="ARBA" id="ARBA00022737"/>
    </source>
</evidence>
<sequence>MSNADLPSDPLPGLPADPPADFPEDAVAVVGIACRFPGAADPDAYWRLLRTGGDAIGSPPADRGLPPSVRGGFLDRVDGFDAAFFGISPREAAAVDPQQRLALELAWEALEDAGIVPPGTRRPSHDRVMNGRDDNQTGLSQHAVSNGRGNGADEGHPPPARAESDSEPGSDSDADPGTGTGTSAGAGVGSGARPSAGSGTTAGTGTGTTATAGTSSGPAAAGVGSGTDAGSGVGVYLGAIWDDYSRLGGEITQHTATGGSRGMIANRVSYLLGLDGPSLVVDTGQSSSLVAVHLAAEALRRGESTVALAGGVNLNLHPDTFEVNRKFGALSADGRSYTFDARANGYVRGEGGGVVVLKLLADAVRDGDRVHAVLLGGAVNNDGGGTTLTAPSREGQERVLRSAYARAGVDPGSVAFVELHGTGTPVGDPVEAAALGAVLGAGRDEALPVGSAKTNIGHLEGAAGIAGLIKAVLCLRERQLAPSLNFATPNPAIPLAELRLRVNGQVLPLAGRVTAGVSSFGMGGTNAHVVVAAWEGAPVEATKPAEQRERAAGSETGTETETGTGTAAEAARWPVPVLLSGRTREALAAQAERVAGVGADLADVAHSLATTRTHFEYRAVEWVTELGALRGFDATGRGPVVDGGLAVLFTGQGSQWAGMGRALHARFPVFAEAFDAVCAGFDLGRPLKDVVFGEDDELLARTKFTQAALFAFEVALFRLLEHHGVTPDFVMGHSIGELAAAHVAGVLSLADATALVTARGSLMQALPAGGAMVSLQATEDEVRAALEDGVAIAAVNGPASTVVSGDEAAVLAVAAKFAKVRRLNVSHAFHSHLMDPMLAEFRRVAEGLTFHPPRIPVVSNLTGGVPGAEIATADYWVRHAREAVRFFDGIRCLEDRGVRTFLELGPKAVLAVMGRDCVRRPDSAFVATARANRPETDAVLNALGDLHVRGTRVDWTGFTPGRRVALPTYPFQRSRHWLGETADEPTRTAAVEDVEALVREEIAKVLGADPASVEFGRTFQALGFDSVMGVELGDRLTAATGVRVPATLVFDHPTADAVTRFLKAEPQGEPVHRAANADQDDPIAIVGMSVRLPGGIDSPEDFWRLLDEGGDAIGTFPADRGWDLAALHDPDPEHLGTSYTRHGGFLADAAGFDADFFGVSPREALAMDPQQRLFLETSWEVFESAGIDPESLRGSDTGVFAGVMYHDYGTGNAAAGLEGFRMTGGAGSVVSGRVAYTLGLEGPAVSVDTACSSSLVALHMAVRALRGGECSLAVAGGVTVLASPFTFVEFSRQRGLSPDGRCKSFAAAADGTGWAEGVGTVLLERLSDARRHGRRVLGVVRGTAVNQDGASNGLTAPNGPAQQRVIRQALADAGLRPSDVDAVEAHGTGTRLGDPIEAQALLATYGQDRAEPLWLGSVKSNIGHTQAAAGVAGVIKTVLAMRHGVLPRTLHVDEPSPKVDWAAGRVELLTDARPWPEVDRPRRAAVSSFGISGTNAHVIVEQAPVEEEERHDLTGLPLIVSARTPLAAAAQADRLTAFLADHPGQREVDVAHTLASRAAMPHRLVLRDGREIASGTAGGKLALLFTGQGSQRLGMGRELRERFPVFASAFDAACAALDAELDRPLKDVVDGDQDALDTTAYTQTALFAFEVALFRLLASLGVEPDFVAGHSIGELAAAHVAGVLSLPDAAALVAARGRLMQALPAGGAMVSVLATEADVRAALEDGVAIAAVNGPASTVLSGEERAVLRVAARFAKSRRLRVSHAFHSPLMDPMLADFRRVAEGLTYHAPTVPVVSNVTGQPAGDEMRTPEYWVRHVSRAVRFADGVRALREAGATTFLEVGPDAVLTGMGQDCLPDDEVGFVPALRRDKPEAATLVDALAKVWARGVPVDWTALLAPLRPKPVQLPTYPFEHRRFWLAAQSGDRATGHPLFGTGVPLAATDGLVRTAKLSVAKHPWLADHAIMGTVVVPAAAMVDLALVAADELDCAGIEELTLEAPLVLPEQGAVDVQLTVDAPDTAGSRAFQVHFRSGDEPWTRHAQGVLGAVPEAPEAPAAAWPADAEPVDLAGWYADLADGGFDYGPAFQGLRSARKRGREVFAEVELTEGLDAARFALHPVVLDAALHAIGLGALPPAPGRTRLPFAWSGVRLHRAGVAAARVRVAPVADDAVSILLTDEHGAPVASVESLTVREVSPDRLVRADDALLEVTWTPSPSGGRTGPVEVRRLATTTGDVPRAVRAAVAEALEVVRERLAGDDEAPLVLVTRNGTGDAVDLAHAAVWGLVRSAQTEHPGRFALLDTDRDVTDDEVAAFASSGEPQQALRGDVVLRPRLAGAVRRPTDRTWDPEGTVLVTGATGALGALVARHLVGEHGVRRLLLASRRPQDPVLVAELTANGADVRTVACDVSDRAGVRALLAGVPAEHPLTAVVHAAGVLDDAPIGSLTPARIDTVLRPKVDAAWHLHELTRELDLKAFVLFSSASGVVGAAGQANYAAANSFLDALARQRAAAGLPATSLAWAPWAELGMAGTLDEAHLNRLARIGMSALSTTDGLALFDAALALDNPEVVPLRVDPAVLRDQGEDLPPLLRGLVPARPRKVERTAPDVAFGDRLAGMSAAERVKAVLDLVRAEVAKVLDHPDPAGVDVRRGFKELGLDSLTSVELRNRLNRASGLRLSPTVIFNYPTPRELAEHLRAELLPEVEEQEHTTPPVERVDGPDVDALDVADLIRLARASIED</sequence>
<evidence type="ECO:0000256" key="12">
    <source>
        <dbReference type="PROSITE-ProRule" id="PRU01363"/>
    </source>
</evidence>
<dbReference type="Pfam" id="PF02801">
    <property type="entry name" value="Ketoacyl-synt_C"/>
    <property type="match status" value="2"/>
</dbReference>
<keyword evidence="2" id="KW-0597">Phosphoprotein</keyword>
<proteinExistence type="predicted"/>
<keyword evidence="1" id="KW-0596">Phosphopantetheine</keyword>
<comment type="caution">
    <text evidence="17">The sequence shown here is derived from an EMBL/GenBank/DDBJ whole genome shotgun (WGS) entry which is preliminary data.</text>
</comment>
<dbReference type="Gene3D" id="1.10.1200.10">
    <property type="entry name" value="ACP-like"/>
    <property type="match status" value="2"/>
</dbReference>
<dbReference type="Pfam" id="PF00109">
    <property type="entry name" value="ketoacyl-synt"/>
    <property type="match status" value="3"/>
</dbReference>
<feature type="domain" description="Ketosynthase family 3 (KS3)" evidence="15">
    <location>
        <begin position="1080"/>
        <end position="1502"/>
    </location>
</feature>
<dbReference type="PROSITE" id="PS52019">
    <property type="entry name" value="PKS_MFAS_DH"/>
    <property type="match status" value="1"/>
</dbReference>
<dbReference type="GO" id="GO:0004315">
    <property type="term" value="F:3-oxoacyl-[acyl-carrier-protein] synthase activity"/>
    <property type="evidence" value="ECO:0007669"/>
    <property type="project" value="InterPro"/>
</dbReference>
<dbReference type="InterPro" id="IPR036291">
    <property type="entry name" value="NAD(P)-bd_dom_sf"/>
</dbReference>
<dbReference type="InterPro" id="IPR014031">
    <property type="entry name" value="Ketoacyl_synth_C"/>
</dbReference>
<dbReference type="GO" id="GO:0047879">
    <property type="term" value="F:erythronolide synthase activity"/>
    <property type="evidence" value="ECO:0007669"/>
    <property type="project" value="UniProtKB-EC"/>
</dbReference>
<dbReference type="EC" id="2.3.1.94" evidence="11"/>
<feature type="region of interest" description="N-terminal hotdog fold" evidence="12">
    <location>
        <begin position="1929"/>
        <end position="2050"/>
    </location>
</feature>
<evidence type="ECO:0000259" key="15">
    <source>
        <dbReference type="PROSITE" id="PS52004"/>
    </source>
</evidence>
<dbReference type="InterPro" id="IPR006162">
    <property type="entry name" value="Ppantetheine_attach_site"/>
</dbReference>
<dbReference type="InterPro" id="IPR009081">
    <property type="entry name" value="PP-bd_ACP"/>
</dbReference>
<dbReference type="Gene3D" id="3.30.70.3290">
    <property type="match status" value="2"/>
</dbReference>
<evidence type="ECO:0000256" key="3">
    <source>
        <dbReference type="ARBA" id="ARBA00022679"/>
    </source>
</evidence>
<dbReference type="InterPro" id="IPR049551">
    <property type="entry name" value="PKS_DH_C"/>
</dbReference>
<dbReference type="FunFam" id="1.10.1200.10:FF:000007">
    <property type="entry name" value="Probable polyketide synthase pks17"/>
    <property type="match status" value="1"/>
</dbReference>
<dbReference type="Gene3D" id="3.40.47.10">
    <property type="match status" value="2"/>
</dbReference>
<dbReference type="Gene3D" id="3.10.129.110">
    <property type="entry name" value="Polyketide synthase dehydratase"/>
    <property type="match status" value="1"/>
</dbReference>
<evidence type="ECO:0000256" key="13">
    <source>
        <dbReference type="SAM" id="MobiDB-lite"/>
    </source>
</evidence>
<organism evidence="17 18">
    <name type="scientific">Saccharothrix texasensis</name>
    <dbReference type="NCBI Taxonomy" id="103734"/>
    <lineage>
        <taxon>Bacteria</taxon>
        <taxon>Bacillati</taxon>
        <taxon>Actinomycetota</taxon>
        <taxon>Actinomycetes</taxon>
        <taxon>Pseudonocardiales</taxon>
        <taxon>Pseudonocardiaceae</taxon>
        <taxon>Saccharothrix</taxon>
    </lineage>
</organism>
<keyword evidence="3 17" id="KW-0808">Transferase</keyword>
<evidence type="ECO:0000256" key="5">
    <source>
        <dbReference type="ARBA" id="ARBA00023268"/>
    </source>
</evidence>
<name>A0A3N1H0R9_9PSEU</name>
<dbReference type="InterPro" id="IPR049552">
    <property type="entry name" value="PKS_DH_N"/>
</dbReference>
<dbReference type="FunFam" id="3.40.47.10:FF:000019">
    <property type="entry name" value="Polyketide synthase type I"/>
    <property type="match status" value="1"/>
</dbReference>
<feature type="compositionally biased region" description="Low complexity" evidence="13">
    <location>
        <begin position="207"/>
        <end position="222"/>
    </location>
</feature>
<dbReference type="InterPro" id="IPR016035">
    <property type="entry name" value="Acyl_Trfase/lysoPLipase"/>
</dbReference>
<dbReference type="SMART" id="SM00826">
    <property type="entry name" value="PKS_DH"/>
    <property type="match status" value="1"/>
</dbReference>
<dbReference type="Pfam" id="PF16197">
    <property type="entry name" value="KAsynt_C_assoc"/>
    <property type="match status" value="2"/>
</dbReference>
<dbReference type="InterPro" id="IPR016036">
    <property type="entry name" value="Malonyl_transacylase_ACP-bd"/>
</dbReference>
<dbReference type="Pfam" id="PF14765">
    <property type="entry name" value="PS-DH"/>
    <property type="match status" value="1"/>
</dbReference>
<evidence type="ECO:0000256" key="8">
    <source>
        <dbReference type="ARBA" id="ARBA00060158"/>
    </source>
</evidence>
<dbReference type="InterPro" id="IPR014043">
    <property type="entry name" value="Acyl_transferase_dom"/>
</dbReference>
<dbReference type="SUPFAM" id="SSF51735">
    <property type="entry name" value="NAD(P)-binding Rossmann-fold domains"/>
    <property type="match status" value="2"/>
</dbReference>
<dbReference type="InterPro" id="IPR016039">
    <property type="entry name" value="Thiolase-like"/>
</dbReference>
<dbReference type="InterPro" id="IPR014030">
    <property type="entry name" value="Ketoacyl_synth_N"/>
</dbReference>
<evidence type="ECO:0000256" key="6">
    <source>
        <dbReference type="ARBA" id="ARBA00023315"/>
    </source>
</evidence>
<dbReference type="FunFam" id="3.40.366.10:FF:000002">
    <property type="entry name" value="Probable polyketide synthase 2"/>
    <property type="match status" value="1"/>
</dbReference>
<feature type="compositionally biased region" description="Pro residues" evidence="13">
    <location>
        <begin position="9"/>
        <end position="21"/>
    </location>
</feature>
<dbReference type="SMART" id="SM00825">
    <property type="entry name" value="PKS_KS"/>
    <property type="match status" value="2"/>
</dbReference>
<dbReference type="SUPFAM" id="SSF47336">
    <property type="entry name" value="ACP-like"/>
    <property type="match status" value="2"/>
</dbReference>
<evidence type="ECO:0000256" key="10">
    <source>
        <dbReference type="ARBA" id="ARBA00063272"/>
    </source>
</evidence>
<dbReference type="Gene3D" id="3.40.50.720">
    <property type="entry name" value="NAD(P)-binding Rossmann-like Domain"/>
    <property type="match status" value="1"/>
</dbReference>
<dbReference type="Pfam" id="PF00550">
    <property type="entry name" value="PP-binding"/>
    <property type="match status" value="2"/>
</dbReference>
<dbReference type="GO" id="GO:0031177">
    <property type="term" value="F:phosphopantetheine binding"/>
    <property type="evidence" value="ECO:0007669"/>
    <property type="project" value="InterPro"/>
</dbReference>
<dbReference type="RefSeq" id="WP_123741929.1">
    <property type="nucleotide sequence ID" value="NZ_RJKM01000001.1"/>
</dbReference>
<feature type="region of interest" description="C-terminal hotdog fold" evidence="12">
    <location>
        <begin position="2061"/>
        <end position="2198"/>
    </location>
</feature>
<dbReference type="SMART" id="SM01294">
    <property type="entry name" value="PKS_PP_betabranch"/>
    <property type="match status" value="2"/>
</dbReference>
<feature type="compositionally biased region" description="Acidic residues" evidence="13">
    <location>
        <begin position="165"/>
        <end position="174"/>
    </location>
</feature>
<feature type="compositionally biased region" description="Low complexity" evidence="13">
    <location>
        <begin position="553"/>
        <end position="567"/>
    </location>
</feature>
<evidence type="ECO:0000313" key="17">
    <source>
        <dbReference type="EMBL" id="ROP35862.1"/>
    </source>
</evidence>
<dbReference type="Proteomes" id="UP000268727">
    <property type="component" value="Unassembled WGS sequence"/>
</dbReference>
<dbReference type="GO" id="GO:0004312">
    <property type="term" value="F:fatty acid synthase activity"/>
    <property type="evidence" value="ECO:0007669"/>
    <property type="project" value="TreeGrafter"/>
</dbReference>
<dbReference type="OrthoDB" id="9778690at2"/>